<dbReference type="Proteomes" id="UP000268727">
    <property type="component" value="Unassembled WGS sequence"/>
</dbReference>
<proteinExistence type="predicted"/>
<dbReference type="CDD" id="cd01745">
    <property type="entry name" value="GATase1_2"/>
    <property type="match status" value="1"/>
</dbReference>
<dbReference type="Pfam" id="PF07722">
    <property type="entry name" value="Peptidase_C26"/>
    <property type="match status" value="1"/>
</dbReference>
<accession>A0A3N1HIJ5</accession>
<evidence type="ECO:0000313" key="2">
    <source>
        <dbReference type="Proteomes" id="UP000268727"/>
    </source>
</evidence>
<gene>
    <name evidence="1" type="ORF">EDD40_7769</name>
</gene>
<comment type="caution">
    <text evidence="1">The sequence shown here is derived from an EMBL/GenBank/DDBJ whole genome shotgun (WGS) entry which is preliminary data.</text>
</comment>
<keyword evidence="1" id="KW-0315">Glutamine amidotransferase</keyword>
<dbReference type="Gene3D" id="3.40.50.880">
    <property type="match status" value="1"/>
</dbReference>
<dbReference type="GO" id="GO:0005829">
    <property type="term" value="C:cytosol"/>
    <property type="evidence" value="ECO:0007669"/>
    <property type="project" value="TreeGrafter"/>
</dbReference>
<sequence length="241" mass="25234">MVSNGSRARPLIGVTTYLERAKFGVWDVEAAVLHRDYLDSVVRAGGNPVLLPPVGTWDADSASFLDGLVLAGGADVDPARYGRPRDPRTGPARPERDAVELGLARAALELDLPLLAVCRGMQVLNVALGGTLVQHVDGHNPSPAVYEHTGIAVAPGSALAGIVGLATTVFCHHHQALDVLGDGLRVVARAPDGTVEAVELTGARFVLGVQSHPEADTEDDRLFAALVGAGRDRAARNRGEQ</sequence>
<evidence type="ECO:0000313" key="1">
    <source>
        <dbReference type="EMBL" id="ROP42271.1"/>
    </source>
</evidence>
<dbReference type="GO" id="GO:0033969">
    <property type="term" value="F:gamma-glutamyl-gamma-aminobutyrate hydrolase activity"/>
    <property type="evidence" value="ECO:0007669"/>
    <property type="project" value="TreeGrafter"/>
</dbReference>
<dbReference type="GO" id="GO:0006598">
    <property type="term" value="P:polyamine catabolic process"/>
    <property type="evidence" value="ECO:0007669"/>
    <property type="project" value="TreeGrafter"/>
</dbReference>
<dbReference type="RefSeq" id="WP_123747251.1">
    <property type="nucleotide sequence ID" value="NZ_RJKM01000001.1"/>
</dbReference>
<dbReference type="AlphaFoldDB" id="A0A3N1HIJ5"/>
<dbReference type="InterPro" id="IPR011697">
    <property type="entry name" value="Peptidase_C26"/>
</dbReference>
<dbReference type="InterPro" id="IPR044668">
    <property type="entry name" value="PuuD-like"/>
</dbReference>
<dbReference type="GO" id="GO:0016740">
    <property type="term" value="F:transferase activity"/>
    <property type="evidence" value="ECO:0007669"/>
    <property type="project" value="UniProtKB-KW"/>
</dbReference>
<dbReference type="PANTHER" id="PTHR43235:SF1">
    <property type="entry name" value="GLUTAMINE AMIDOTRANSFERASE PB2B2.05-RELATED"/>
    <property type="match status" value="1"/>
</dbReference>
<dbReference type="EMBL" id="RJKM01000001">
    <property type="protein sequence ID" value="ROP42271.1"/>
    <property type="molecule type" value="Genomic_DNA"/>
</dbReference>
<dbReference type="PANTHER" id="PTHR43235">
    <property type="entry name" value="GLUTAMINE AMIDOTRANSFERASE PB2B2.05-RELATED"/>
    <property type="match status" value="1"/>
</dbReference>
<dbReference type="SUPFAM" id="SSF52317">
    <property type="entry name" value="Class I glutamine amidotransferase-like"/>
    <property type="match status" value="1"/>
</dbReference>
<dbReference type="OrthoDB" id="9813383at2"/>
<keyword evidence="2" id="KW-1185">Reference proteome</keyword>
<dbReference type="PROSITE" id="PS51273">
    <property type="entry name" value="GATASE_TYPE_1"/>
    <property type="match status" value="1"/>
</dbReference>
<organism evidence="1 2">
    <name type="scientific">Saccharothrix texasensis</name>
    <dbReference type="NCBI Taxonomy" id="103734"/>
    <lineage>
        <taxon>Bacteria</taxon>
        <taxon>Bacillati</taxon>
        <taxon>Actinomycetota</taxon>
        <taxon>Actinomycetes</taxon>
        <taxon>Pseudonocardiales</taxon>
        <taxon>Pseudonocardiaceae</taxon>
        <taxon>Saccharothrix</taxon>
    </lineage>
</organism>
<keyword evidence="1" id="KW-0808">Transferase</keyword>
<name>A0A3N1HIJ5_9PSEU</name>
<protein>
    <submittedName>
        <fullName evidence="1">Putative glutamine amidotransferase</fullName>
    </submittedName>
</protein>
<dbReference type="InterPro" id="IPR029062">
    <property type="entry name" value="Class_I_gatase-like"/>
</dbReference>
<reference evidence="1 2" key="1">
    <citation type="submission" date="2018-11" db="EMBL/GenBank/DDBJ databases">
        <title>Sequencing the genomes of 1000 actinobacteria strains.</title>
        <authorList>
            <person name="Klenk H.-P."/>
        </authorList>
    </citation>
    <scope>NUCLEOTIDE SEQUENCE [LARGE SCALE GENOMIC DNA]</scope>
    <source>
        <strain evidence="1 2">DSM 44231</strain>
    </source>
</reference>